<evidence type="ECO:0000313" key="7">
    <source>
        <dbReference type="EMBL" id="RNL46031.1"/>
    </source>
</evidence>
<evidence type="ECO:0000256" key="1">
    <source>
        <dbReference type="ARBA" id="ARBA00002190"/>
    </source>
</evidence>
<dbReference type="InterPro" id="IPR048004">
    <property type="entry name" value="IS1249_transpos"/>
</dbReference>
<keyword evidence="3 6" id="KW-0815">Transposition</keyword>
<name>A0A3N0BE22_9ACTN</name>
<organism evidence="7 8">
    <name type="scientific">Paraeggerthella hongkongensis</name>
    <dbReference type="NCBI Taxonomy" id="230658"/>
    <lineage>
        <taxon>Bacteria</taxon>
        <taxon>Bacillati</taxon>
        <taxon>Actinomycetota</taxon>
        <taxon>Coriobacteriia</taxon>
        <taxon>Eggerthellales</taxon>
        <taxon>Eggerthellaceae</taxon>
        <taxon>Paraeggerthella</taxon>
    </lineage>
</organism>
<dbReference type="NCBIfam" id="NF033544">
    <property type="entry name" value="transpos_IS1249"/>
    <property type="match status" value="1"/>
</dbReference>
<evidence type="ECO:0000256" key="3">
    <source>
        <dbReference type="ARBA" id="ARBA00022578"/>
    </source>
</evidence>
<gene>
    <name evidence="7" type="ORF">DMP08_04815</name>
</gene>
<sequence>MGKVRCPYCGGKTKRSGRTTAGRQRWRCLACGATFVHGIDASAKTLDGFLTWLLSGERQSDLPGGGRTFRRRTSRFWDIWPLPPLVDEVFDVVYVDGIWVARDVVVLIACTDEHVLGWYVARSENSRAWSALLARIAPPGVVVGDGGSGFAEAARRMWPTTRVQRCTFHAFCQVRRYTTSRPKLRAGVEPYDLACRLPHVASSEQAAAWMVSYASWCSRWSAFLAERTRDERGHLAYTHERLVRARGSLTTLVRQGTLFTYVDPGLTGVLGPLPATNNRIEGGVNAQLRRMLRDHRGLSTTRRIKAVYWWCYLHTECPLPAAQILKVMPTDDQIARAYRNITYGQRSEEPMEWGDGLVWQDLHQSVPWRSDWD</sequence>
<dbReference type="InterPro" id="IPR001207">
    <property type="entry name" value="Transposase_mutator"/>
</dbReference>
<comment type="caution">
    <text evidence="7">The sequence shown here is derived from an EMBL/GenBank/DDBJ whole genome shotgun (WGS) entry which is preliminary data.</text>
</comment>
<dbReference type="RefSeq" id="WP_123191836.1">
    <property type="nucleotide sequence ID" value="NZ_QICD01000006.1"/>
</dbReference>
<keyword evidence="5 6" id="KW-0233">DNA recombination</keyword>
<keyword evidence="8" id="KW-1185">Reference proteome</keyword>
<evidence type="ECO:0000313" key="8">
    <source>
        <dbReference type="Proteomes" id="UP000278632"/>
    </source>
</evidence>
<dbReference type="OrthoDB" id="9793302at2"/>
<keyword evidence="4 6" id="KW-0238">DNA-binding</keyword>
<comment type="similarity">
    <text evidence="2 6">Belongs to the transposase mutator family.</text>
</comment>
<dbReference type="Proteomes" id="UP000278632">
    <property type="component" value="Unassembled WGS sequence"/>
</dbReference>
<dbReference type="GO" id="GO:0006313">
    <property type="term" value="P:DNA transposition"/>
    <property type="evidence" value="ECO:0007669"/>
    <property type="project" value="UniProtKB-UniRule"/>
</dbReference>
<dbReference type="GO" id="GO:0003677">
    <property type="term" value="F:DNA binding"/>
    <property type="evidence" value="ECO:0007669"/>
    <property type="project" value="UniProtKB-UniRule"/>
</dbReference>
<dbReference type="PANTHER" id="PTHR33217:SF8">
    <property type="entry name" value="MUTATOR FAMILY TRANSPOSASE"/>
    <property type="match status" value="1"/>
</dbReference>
<evidence type="ECO:0000256" key="4">
    <source>
        <dbReference type="ARBA" id="ARBA00023125"/>
    </source>
</evidence>
<evidence type="ECO:0000256" key="6">
    <source>
        <dbReference type="RuleBase" id="RU365089"/>
    </source>
</evidence>
<evidence type="ECO:0000256" key="5">
    <source>
        <dbReference type="ARBA" id="ARBA00023172"/>
    </source>
</evidence>
<protein>
    <recommendedName>
        <fullName evidence="6">Mutator family transposase</fullName>
    </recommendedName>
</protein>
<evidence type="ECO:0000256" key="2">
    <source>
        <dbReference type="ARBA" id="ARBA00010961"/>
    </source>
</evidence>
<dbReference type="AlphaFoldDB" id="A0A3N0BE22"/>
<dbReference type="EMBL" id="QICD01000006">
    <property type="protein sequence ID" value="RNL46031.1"/>
    <property type="molecule type" value="Genomic_DNA"/>
</dbReference>
<dbReference type="GO" id="GO:0004803">
    <property type="term" value="F:transposase activity"/>
    <property type="evidence" value="ECO:0007669"/>
    <property type="project" value="UniProtKB-UniRule"/>
</dbReference>
<proteinExistence type="inferred from homology"/>
<reference evidence="8" key="1">
    <citation type="submission" date="2018-05" db="EMBL/GenBank/DDBJ databases">
        <title>Genome Sequencing of selected type strains of the family Eggerthellaceae.</title>
        <authorList>
            <person name="Danylec N."/>
            <person name="Stoll D.A."/>
            <person name="Doetsch A."/>
            <person name="Huch M."/>
        </authorList>
    </citation>
    <scope>NUCLEOTIDE SEQUENCE [LARGE SCALE GENOMIC DNA]</scope>
    <source>
        <strain evidence="8">DSM 16106</strain>
    </source>
</reference>
<dbReference type="Pfam" id="PF00872">
    <property type="entry name" value="Transposase_mut"/>
    <property type="match status" value="1"/>
</dbReference>
<comment type="function">
    <text evidence="1 6">Required for the transposition of the insertion element.</text>
</comment>
<keyword evidence="6" id="KW-0814">Transposable element</keyword>
<accession>A0A3N0BE22</accession>
<dbReference type="PANTHER" id="PTHR33217">
    <property type="entry name" value="TRANSPOSASE FOR INSERTION SEQUENCE ELEMENT IS1081"/>
    <property type="match status" value="1"/>
</dbReference>